<keyword evidence="3" id="KW-0067">ATP-binding</keyword>
<dbReference type="Gene3D" id="3.30.1360.40">
    <property type="match status" value="1"/>
</dbReference>
<organism evidence="5 6">
    <name type="scientific">Constantimarinum furrinae</name>
    <dbReference type="NCBI Taxonomy" id="2562285"/>
    <lineage>
        <taxon>Bacteria</taxon>
        <taxon>Pseudomonadati</taxon>
        <taxon>Bacteroidota</taxon>
        <taxon>Flavobacteriia</taxon>
        <taxon>Flavobacteriales</taxon>
        <taxon>Flavobacteriaceae</taxon>
        <taxon>Altibacter/Constantimarinum group</taxon>
        <taxon>Constantimarinum</taxon>
    </lineage>
</organism>
<dbReference type="InterPro" id="IPR029000">
    <property type="entry name" value="Cyclophilin-like_dom_sf"/>
</dbReference>
<dbReference type="PANTHER" id="PTHR34698:SF2">
    <property type="entry name" value="5-OXOPROLINASE SUBUNIT B"/>
    <property type="match status" value="1"/>
</dbReference>
<evidence type="ECO:0000313" key="6">
    <source>
        <dbReference type="Proteomes" id="UP000515514"/>
    </source>
</evidence>
<dbReference type="InterPro" id="IPR010016">
    <property type="entry name" value="PxpB"/>
</dbReference>
<keyword evidence="1" id="KW-0547">Nucleotide-binding</keyword>
<evidence type="ECO:0000256" key="1">
    <source>
        <dbReference type="ARBA" id="ARBA00022741"/>
    </source>
</evidence>
<reference evidence="5 6" key="1">
    <citation type="submission" date="2020-04" db="EMBL/GenBank/DDBJ databases">
        <title>Genome sequence of Altibacter aquimarinus strain ALE3EI.</title>
        <authorList>
            <person name="Oh H.-M."/>
            <person name="Jang D."/>
        </authorList>
    </citation>
    <scope>NUCLEOTIDE SEQUENCE [LARGE SCALE GENOMIC DNA]</scope>
    <source>
        <strain evidence="5 6">ALE3EI</strain>
    </source>
</reference>
<feature type="domain" description="Carboxyltransferase" evidence="4">
    <location>
        <begin position="1"/>
        <end position="198"/>
    </location>
</feature>
<dbReference type="NCBIfam" id="TIGR00370">
    <property type="entry name" value="5-oxoprolinase subunit PxpB"/>
    <property type="match status" value="1"/>
</dbReference>
<dbReference type="KEGG" id="alti:ALE3EI_2485"/>
<dbReference type="EMBL" id="CP052909">
    <property type="protein sequence ID" value="QNJ99021.1"/>
    <property type="molecule type" value="Genomic_DNA"/>
</dbReference>
<dbReference type="Proteomes" id="UP000515514">
    <property type="component" value="Chromosome"/>
</dbReference>
<keyword evidence="2 5" id="KW-0378">Hydrolase</keyword>
<keyword evidence="6" id="KW-1185">Reference proteome</keyword>
<dbReference type="SUPFAM" id="SSF160467">
    <property type="entry name" value="PH0987 N-terminal domain-like"/>
    <property type="match status" value="1"/>
</dbReference>
<evidence type="ECO:0000256" key="2">
    <source>
        <dbReference type="ARBA" id="ARBA00022801"/>
    </source>
</evidence>
<proteinExistence type="predicted"/>
<protein>
    <submittedName>
        <fullName evidence="5">Allophanate hydrolase subunit 1</fullName>
    </submittedName>
</protein>
<dbReference type="SMART" id="SM00796">
    <property type="entry name" value="AHS1"/>
    <property type="match status" value="1"/>
</dbReference>
<dbReference type="PANTHER" id="PTHR34698">
    <property type="entry name" value="5-OXOPROLINASE SUBUNIT B"/>
    <property type="match status" value="1"/>
</dbReference>
<dbReference type="Gene3D" id="2.40.100.10">
    <property type="entry name" value="Cyclophilin-like"/>
    <property type="match status" value="1"/>
</dbReference>
<dbReference type="GO" id="GO:0005524">
    <property type="term" value="F:ATP binding"/>
    <property type="evidence" value="ECO:0007669"/>
    <property type="project" value="UniProtKB-KW"/>
</dbReference>
<gene>
    <name evidence="5" type="ORF">ALE3EI_2485</name>
</gene>
<evidence type="ECO:0000256" key="3">
    <source>
        <dbReference type="ARBA" id="ARBA00022840"/>
    </source>
</evidence>
<dbReference type="SUPFAM" id="SSF50891">
    <property type="entry name" value="Cyclophilin-like"/>
    <property type="match status" value="1"/>
</dbReference>
<dbReference type="GO" id="GO:0016787">
    <property type="term" value="F:hydrolase activity"/>
    <property type="evidence" value="ECO:0007669"/>
    <property type="project" value="UniProtKB-KW"/>
</dbReference>
<dbReference type="AlphaFoldDB" id="A0A7G8PXF5"/>
<name>A0A7G8PXF5_9FLAO</name>
<accession>A0A7G8PXF5</accession>
<dbReference type="Pfam" id="PF02682">
    <property type="entry name" value="CT_C_D"/>
    <property type="match status" value="1"/>
</dbReference>
<dbReference type="InterPro" id="IPR003833">
    <property type="entry name" value="CT_C_D"/>
</dbReference>
<sequence>MFGAHSVLLSWESEINESTHALMLKWDRFLLHHYSEEIRETVITYTALAIYLHEFVEVYSFMDKLRSLQEISSTEIENGNDMIIQVPVCYAVEMAPDLKEVARKNKLTSKEVIALHSSPVYSVAFNGFLPGFPYLIGLPNQLITARKNTSRTHVEAGSVAIGGNQTGVYPTTSPGGWNVIGRSPLQFFNVNNDPPSLLTPGSKLRFYAITLQEFKRISKEIKEGVYHLKMEESYD</sequence>
<evidence type="ECO:0000259" key="4">
    <source>
        <dbReference type="SMART" id="SM00796"/>
    </source>
</evidence>
<evidence type="ECO:0000313" key="5">
    <source>
        <dbReference type="EMBL" id="QNJ99021.1"/>
    </source>
</evidence>